<evidence type="ECO:0000256" key="1">
    <source>
        <dbReference type="SAM" id="MobiDB-lite"/>
    </source>
</evidence>
<proteinExistence type="predicted"/>
<reference evidence="2" key="2">
    <citation type="submission" date="2018-05" db="EMBL/GenBank/DDBJ databases">
        <title>OgluRS3 (Oryza glumaepatula Reference Sequence Version 3).</title>
        <authorList>
            <person name="Zhang J."/>
            <person name="Kudrna D."/>
            <person name="Lee S."/>
            <person name="Talag J."/>
            <person name="Welchert J."/>
            <person name="Wing R.A."/>
        </authorList>
    </citation>
    <scope>NUCLEOTIDE SEQUENCE [LARGE SCALE GENOMIC DNA]</scope>
</reference>
<organism evidence="2">
    <name type="scientific">Oryza glumipatula</name>
    <dbReference type="NCBI Taxonomy" id="40148"/>
    <lineage>
        <taxon>Eukaryota</taxon>
        <taxon>Viridiplantae</taxon>
        <taxon>Streptophyta</taxon>
        <taxon>Embryophyta</taxon>
        <taxon>Tracheophyta</taxon>
        <taxon>Spermatophyta</taxon>
        <taxon>Magnoliopsida</taxon>
        <taxon>Liliopsida</taxon>
        <taxon>Poales</taxon>
        <taxon>Poaceae</taxon>
        <taxon>BOP clade</taxon>
        <taxon>Oryzoideae</taxon>
        <taxon>Oryzeae</taxon>
        <taxon>Oryzinae</taxon>
        <taxon>Oryza</taxon>
    </lineage>
</organism>
<evidence type="ECO:0000313" key="3">
    <source>
        <dbReference type="Proteomes" id="UP000026961"/>
    </source>
</evidence>
<evidence type="ECO:0000313" key="2">
    <source>
        <dbReference type="EnsemblPlants" id="OGLUM08G16010.1"/>
    </source>
</evidence>
<dbReference type="Gramene" id="OGLUM08G16010.1">
    <property type="protein sequence ID" value="OGLUM08G16010.1"/>
    <property type="gene ID" value="OGLUM08G16010"/>
</dbReference>
<protein>
    <submittedName>
        <fullName evidence="2">Uncharacterized protein</fullName>
    </submittedName>
</protein>
<feature type="region of interest" description="Disordered" evidence="1">
    <location>
        <begin position="20"/>
        <end position="78"/>
    </location>
</feature>
<sequence length="78" mass="8303">MAGKDARTPAPLIIEAGCHRRRTGASLPLPPLCNDGLSAGSSSRRSPRDLVFLADDKRRHGRPRGGRCRPSHATSSSS</sequence>
<keyword evidence="3" id="KW-1185">Reference proteome</keyword>
<accession>A0A0E0AVI5</accession>
<dbReference type="EnsemblPlants" id="OGLUM08G16010.1">
    <property type="protein sequence ID" value="OGLUM08G16010.1"/>
    <property type="gene ID" value="OGLUM08G16010"/>
</dbReference>
<dbReference type="AlphaFoldDB" id="A0A0E0AVI5"/>
<name>A0A0E0AVI5_9ORYZ</name>
<dbReference type="HOGENOM" id="CLU_2625987_0_0_1"/>
<dbReference type="Proteomes" id="UP000026961">
    <property type="component" value="Chromosome 8"/>
</dbReference>
<feature type="compositionally biased region" description="Basic residues" evidence="1">
    <location>
        <begin position="59"/>
        <end position="70"/>
    </location>
</feature>
<reference evidence="2" key="1">
    <citation type="submission" date="2015-04" db="UniProtKB">
        <authorList>
            <consortium name="EnsemblPlants"/>
        </authorList>
    </citation>
    <scope>IDENTIFICATION</scope>
</reference>